<evidence type="ECO:0000313" key="1">
    <source>
        <dbReference type="EMBL" id="KKS41631.1"/>
    </source>
</evidence>
<name>A0A0G1B5L4_9BACT</name>
<reference evidence="1 2" key="1">
    <citation type="journal article" date="2015" name="Nature">
        <title>rRNA introns, odd ribosomes, and small enigmatic genomes across a large radiation of phyla.</title>
        <authorList>
            <person name="Brown C.T."/>
            <person name="Hug L.A."/>
            <person name="Thomas B.C."/>
            <person name="Sharon I."/>
            <person name="Castelle C.J."/>
            <person name="Singh A."/>
            <person name="Wilkins M.J."/>
            <person name="Williams K.H."/>
            <person name="Banfield J.F."/>
        </authorList>
    </citation>
    <scope>NUCLEOTIDE SEQUENCE [LARGE SCALE GENOMIC DNA]</scope>
</reference>
<sequence>MKWIIYQRGTIYPHAADMFLRGVLEYSEKLAGGFVSTLYINLGPKLFWSWRRADMMQLIKIILRKIGHPRKCRLHLHKLYYH</sequence>
<dbReference type="AlphaFoldDB" id="A0A0G1B5L4"/>
<dbReference type="EMBL" id="LCCW01000024">
    <property type="protein sequence ID" value="KKS41631.1"/>
    <property type="molecule type" value="Genomic_DNA"/>
</dbReference>
<evidence type="ECO:0000313" key="2">
    <source>
        <dbReference type="Proteomes" id="UP000034516"/>
    </source>
</evidence>
<comment type="caution">
    <text evidence="1">The sequence shown here is derived from an EMBL/GenBank/DDBJ whole genome shotgun (WGS) entry which is preliminary data.</text>
</comment>
<accession>A0A0G1B5L4</accession>
<gene>
    <name evidence="1" type="ORF">UV02_C0024G0003</name>
</gene>
<organism evidence="1 2">
    <name type="scientific">Candidatus Kuenenbacteria bacterium GW2011_GWA2_42_15</name>
    <dbReference type="NCBI Taxonomy" id="1618677"/>
    <lineage>
        <taxon>Bacteria</taxon>
        <taxon>Candidatus Kueneniibacteriota</taxon>
    </lineage>
</organism>
<dbReference type="Proteomes" id="UP000034516">
    <property type="component" value="Unassembled WGS sequence"/>
</dbReference>
<protein>
    <submittedName>
        <fullName evidence="1">Uncharacterized protein</fullName>
    </submittedName>
</protein>
<proteinExistence type="predicted"/>